<accession>A0ABQ1Z8C6</accession>
<organism evidence="1 2">
    <name type="scientific">Dyadobacter endophyticus</name>
    <dbReference type="NCBI Taxonomy" id="1749036"/>
    <lineage>
        <taxon>Bacteria</taxon>
        <taxon>Pseudomonadati</taxon>
        <taxon>Bacteroidota</taxon>
        <taxon>Cytophagia</taxon>
        <taxon>Cytophagales</taxon>
        <taxon>Spirosomataceae</taxon>
        <taxon>Dyadobacter</taxon>
    </lineage>
</organism>
<protein>
    <submittedName>
        <fullName evidence="1">Uncharacterized protein</fullName>
    </submittedName>
</protein>
<dbReference type="EMBL" id="BMIA01000005">
    <property type="protein sequence ID" value="GGH52737.1"/>
    <property type="molecule type" value="Genomic_DNA"/>
</dbReference>
<reference evidence="2" key="1">
    <citation type="journal article" date="2019" name="Int. J. Syst. Evol. Microbiol.">
        <title>The Global Catalogue of Microorganisms (GCM) 10K type strain sequencing project: providing services to taxonomists for standard genome sequencing and annotation.</title>
        <authorList>
            <consortium name="The Broad Institute Genomics Platform"/>
            <consortium name="The Broad Institute Genome Sequencing Center for Infectious Disease"/>
            <person name="Wu L."/>
            <person name="Ma J."/>
        </authorList>
    </citation>
    <scope>NUCLEOTIDE SEQUENCE [LARGE SCALE GENOMIC DNA]</scope>
    <source>
        <strain evidence="2">CGMCC 1.15288</strain>
    </source>
</reference>
<keyword evidence="2" id="KW-1185">Reference proteome</keyword>
<name>A0ABQ1Z8C6_9BACT</name>
<gene>
    <name evidence="1" type="ORF">GCM10007423_57460</name>
</gene>
<comment type="caution">
    <text evidence="1">The sequence shown here is derived from an EMBL/GenBank/DDBJ whole genome shotgun (WGS) entry which is preliminary data.</text>
</comment>
<dbReference type="Proteomes" id="UP000600214">
    <property type="component" value="Unassembled WGS sequence"/>
</dbReference>
<evidence type="ECO:0000313" key="1">
    <source>
        <dbReference type="EMBL" id="GGH52737.1"/>
    </source>
</evidence>
<sequence>MSDAERNELEEEDRLLKILIDFHNTRQRELSMSDEEREQHIDAILERIWQIKQRLKN</sequence>
<evidence type="ECO:0000313" key="2">
    <source>
        <dbReference type="Proteomes" id="UP000600214"/>
    </source>
</evidence>
<proteinExistence type="predicted"/>